<dbReference type="InterPro" id="IPR009057">
    <property type="entry name" value="Homeodomain-like_sf"/>
</dbReference>
<dbReference type="SUPFAM" id="SSF46689">
    <property type="entry name" value="Homeodomain-like"/>
    <property type="match status" value="1"/>
</dbReference>
<evidence type="ECO:0000313" key="3">
    <source>
        <dbReference type="EMBL" id="EGC46350.1"/>
    </source>
</evidence>
<organism evidence="4">
    <name type="scientific">Ajellomyces capsulatus (strain H88)</name>
    <name type="common">Darling's disease fungus</name>
    <name type="synonym">Histoplasma capsulatum</name>
    <dbReference type="NCBI Taxonomy" id="544711"/>
    <lineage>
        <taxon>Eukaryota</taxon>
        <taxon>Fungi</taxon>
        <taxon>Dikarya</taxon>
        <taxon>Ascomycota</taxon>
        <taxon>Pezizomycotina</taxon>
        <taxon>Eurotiomycetes</taxon>
        <taxon>Eurotiomycetidae</taxon>
        <taxon>Onygenales</taxon>
        <taxon>Ajellomycetaceae</taxon>
        <taxon>Histoplasma</taxon>
    </lineage>
</organism>
<feature type="compositionally biased region" description="Basic and acidic residues" evidence="1">
    <location>
        <begin position="268"/>
        <end position="278"/>
    </location>
</feature>
<accession>F0UI98</accession>
<feature type="domain" description="Myb-like" evidence="2">
    <location>
        <begin position="432"/>
        <end position="471"/>
    </location>
</feature>
<dbReference type="CDD" id="cd00167">
    <property type="entry name" value="SANT"/>
    <property type="match status" value="1"/>
</dbReference>
<dbReference type="AlphaFoldDB" id="F0UI98"/>
<dbReference type="InterPro" id="IPR001005">
    <property type="entry name" value="SANT/Myb"/>
</dbReference>
<dbReference type="EMBL" id="DS990639">
    <property type="protein sequence ID" value="EGC46350.1"/>
    <property type="molecule type" value="Genomic_DNA"/>
</dbReference>
<proteinExistence type="predicted"/>
<evidence type="ECO:0000313" key="4">
    <source>
        <dbReference type="Proteomes" id="UP000008142"/>
    </source>
</evidence>
<gene>
    <name evidence="3" type="ORF">HCEG_05565</name>
</gene>
<feature type="compositionally biased region" description="Basic residues" evidence="1">
    <location>
        <begin position="304"/>
        <end position="313"/>
    </location>
</feature>
<dbReference type="Gene3D" id="1.10.10.60">
    <property type="entry name" value="Homeodomain-like"/>
    <property type="match status" value="1"/>
</dbReference>
<reference evidence="4" key="1">
    <citation type="submission" date="2008-07" db="EMBL/GenBank/DDBJ databases">
        <title>Annotation of Ajellomyces capsulatus strain H88.</title>
        <authorList>
            <person name="Champion M."/>
            <person name="Cuomo C."/>
            <person name="Ma L.-J."/>
            <person name="Henn M.R."/>
            <person name="Sil A."/>
            <person name="Goldman B."/>
            <person name="Young S.K."/>
            <person name="Kodira C.D."/>
            <person name="Zeng Q."/>
            <person name="Koehrsen M."/>
            <person name="Alvarado L."/>
            <person name="Berlin A."/>
            <person name="Borenstein D."/>
            <person name="Chen Z."/>
            <person name="Engels R."/>
            <person name="Freedman E."/>
            <person name="Gellesch M."/>
            <person name="Goldberg J."/>
            <person name="Griggs A."/>
            <person name="Gujja S."/>
            <person name="Heiman D."/>
            <person name="Hepburn T."/>
            <person name="Howarth C."/>
            <person name="Jen D."/>
            <person name="Larson L."/>
            <person name="Lewis B."/>
            <person name="Mehta T."/>
            <person name="Park D."/>
            <person name="Pearson M."/>
            <person name="Roberts A."/>
            <person name="Saif S."/>
            <person name="Shea T."/>
            <person name="Shenoy N."/>
            <person name="Sisk P."/>
            <person name="Stolte C."/>
            <person name="Sykes S."/>
            <person name="Walk T."/>
            <person name="White J."/>
            <person name="Yandava C."/>
            <person name="Klein B."/>
            <person name="McEwen J.G."/>
            <person name="Puccia R."/>
            <person name="Goldman G.H."/>
            <person name="Felipe M.S."/>
            <person name="Nino-Vega G."/>
            <person name="San-Blas G."/>
            <person name="Taylor J."/>
            <person name="Mendoza L."/>
            <person name="Galagan J."/>
            <person name="Nusbaum C."/>
            <person name="Birren B."/>
        </authorList>
    </citation>
    <scope>NUCLEOTIDE SEQUENCE [LARGE SCALE GENOMIC DNA]</scope>
    <source>
        <strain evidence="4">H88</strain>
    </source>
</reference>
<feature type="compositionally biased region" description="Basic residues" evidence="1">
    <location>
        <begin position="477"/>
        <end position="489"/>
    </location>
</feature>
<evidence type="ECO:0000259" key="2">
    <source>
        <dbReference type="PROSITE" id="PS50090"/>
    </source>
</evidence>
<feature type="region of interest" description="Disordered" evidence="1">
    <location>
        <begin position="169"/>
        <end position="328"/>
    </location>
</feature>
<feature type="compositionally biased region" description="Low complexity" evidence="1">
    <location>
        <begin position="314"/>
        <end position="324"/>
    </location>
</feature>
<feature type="compositionally biased region" description="Pro residues" evidence="1">
    <location>
        <begin position="11"/>
        <end position="21"/>
    </location>
</feature>
<sequence>MAVDMNFIPYTPLPPKPPKPLPTKHYIPEHCLPQSAPSPLAQSVPEPPLTHPLPCRPLPFCGNARESHDTQNGGRVSSAPLNEFDAELQRWELVEVIDMSGPSSIDQDGVEPSSPRVAGVIQGSTASDPKPCRDVSWTSPNRERRVSPLAWWIPPTGFRIGQRSYRGLKAAKPPTEQPILVDPESDGEDSPNDTKSEVIGPAVRTGATGGGGIVDGTTSGTGAQSELGTSSNPGKCDGGEHRLTRRRRVPRHMGLRVEIPSTPDAFQETERRGDRQGDSTDPGDDSDFNNSSDCSEDEDDHVTRRSRKRRKVSSRSSVSTVSSTACTEVPSSTVLINDKKPRNPMKYCKNPAGDSHCVPAVPQDDTVTRCSGDDIPVSGFLSSHLSGSKVCYTITFYHEEAGQPLSAKANGLSSPSRKKKPPATGMRVPFASEDDALLKELKEEGVSWDEIAKHFPSRSRATLQVRYSTNLKDRGPSTRKSKLRKRGCR</sequence>
<dbReference type="OMA" id="FYHEEAG"/>
<dbReference type="Proteomes" id="UP000008142">
    <property type="component" value="Unassembled WGS sequence"/>
</dbReference>
<dbReference type="OrthoDB" id="4188719at2759"/>
<dbReference type="VEuPathDB" id="FungiDB:I7I53_05341"/>
<feature type="region of interest" description="Disordered" evidence="1">
    <location>
        <begin position="1"/>
        <end position="51"/>
    </location>
</feature>
<feature type="region of interest" description="Disordered" evidence="1">
    <location>
        <begin position="407"/>
        <end position="428"/>
    </location>
</feature>
<feature type="compositionally biased region" description="Polar residues" evidence="1">
    <location>
        <begin position="223"/>
        <end position="233"/>
    </location>
</feature>
<name>F0UI98_AJEC8</name>
<dbReference type="HOGENOM" id="CLU_608287_0_0_1"/>
<evidence type="ECO:0000256" key="1">
    <source>
        <dbReference type="SAM" id="MobiDB-lite"/>
    </source>
</evidence>
<feature type="compositionally biased region" description="Basic residues" evidence="1">
    <location>
        <begin position="243"/>
        <end position="254"/>
    </location>
</feature>
<dbReference type="PROSITE" id="PS50090">
    <property type="entry name" value="MYB_LIKE"/>
    <property type="match status" value="1"/>
</dbReference>
<protein>
    <recommendedName>
        <fullName evidence="2">Myb-like domain-containing protein</fullName>
    </recommendedName>
</protein>
<feature type="region of interest" description="Disordered" evidence="1">
    <location>
        <begin position="466"/>
        <end position="489"/>
    </location>
</feature>